<comment type="caution">
    <text evidence="8">The sequence shown here is derived from an EMBL/GenBank/DDBJ whole genome shotgun (WGS) entry which is preliminary data.</text>
</comment>
<protein>
    <submittedName>
        <fullName evidence="8">Sigma-70 family RNA polymerase sigma factor</fullName>
    </submittedName>
</protein>
<dbReference type="Proteomes" id="UP000473325">
    <property type="component" value="Unassembled WGS sequence"/>
</dbReference>
<dbReference type="InterPro" id="IPR014284">
    <property type="entry name" value="RNA_pol_sigma-70_dom"/>
</dbReference>
<evidence type="ECO:0000256" key="3">
    <source>
        <dbReference type="ARBA" id="ARBA00023125"/>
    </source>
</evidence>
<dbReference type="PRINTS" id="PR00046">
    <property type="entry name" value="SIGMA70FCT"/>
</dbReference>
<dbReference type="Pfam" id="PF04542">
    <property type="entry name" value="Sigma70_r2"/>
    <property type="match status" value="1"/>
</dbReference>
<proteinExistence type="predicted"/>
<evidence type="ECO:0000256" key="5">
    <source>
        <dbReference type="SAM" id="MobiDB-lite"/>
    </source>
</evidence>
<evidence type="ECO:0000256" key="1">
    <source>
        <dbReference type="ARBA" id="ARBA00023015"/>
    </source>
</evidence>
<gene>
    <name evidence="8" type="ORF">GRQ65_19495</name>
</gene>
<dbReference type="Gene3D" id="1.20.140.160">
    <property type="match status" value="1"/>
</dbReference>
<evidence type="ECO:0000313" key="8">
    <source>
        <dbReference type="EMBL" id="MXG91731.1"/>
    </source>
</evidence>
<feature type="region of interest" description="Disordered" evidence="5">
    <location>
        <begin position="1"/>
        <end position="22"/>
    </location>
</feature>
<organism evidence="8 9">
    <name type="scientific">Nocardioides flavescens</name>
    <dbReference type="NCBI Taxonomy" id="2691959"/>
    <lineage>
        <taxon>Bacteria</taxon>
        <taxon>Bacillati</taxon>
        <taxon>Actinomycetota</taxon>
        <taxon>Actinomycetes</taxon>
        <taxon>Propionibacteriales</taxon>
        <taxon>Nocardioidaceae</taxon>
        <taxon>Nocardioides</taxon>
    </lineage>
</organism>
<dbReference type="InterPro" id="IPR013325">
    <property type="entry name" value="RNA_pol_sigma_r2"/>
</dbReference>
<dbReference type="InterPro" id="IPR000943">
    <property type="entry name" value="RNA_pol_sigma70"/>
</dbReference>
<dbReference type="GO" id="GO:0016987">
    <property type="term" value="F:sigma factor activity"/>
    <property type="evidence" value="ECO:0007669"/>
    <property type="project" value="UniProtKB-KW"/>
</dbReference>
<dbReference type="SUPFAM" id="SSF88659">
    <property type="entry name" value="Sigma3 and sigma4 domains of RNA polymerase sigma factors"/>
    <property type="match status" value="2"/>
</dbReference>
<evidence type="ECO:0000259" key="6">
    <source>
        <dbReference type="Pfam" id="PF04542"/>
    </source>
</evidence>
<feature type="domain" description="RNA polymerase sigma-70 region 4" evidence="7">
    <location>
        <begin position="213"/>
        <end position="259"/>
    </location>
</feature>
<dbReference type="PANTHER" id="PTHR30385">
    <property type="entry name" value="SIGMA FACTOR F FLAGELLAR"/>
    <property type="match status" value="1"/>
</dbReference>
<dbReference type="InterPro" id="IPR007630">
    <property type="entry name" value="RNA_pol_sigma70_r4"/>
</dbReference>
<reference evidence="8 9" key="1">
    <citation type="submission" date="2019-12" db="EMBL/GenBank/DDBJ databases">
        <authorList>
            <person name="Kun Z."/>
        </authorList>
    </citation>
    <scope>NUCLEOTIDE SEQUENCE [LARGE SCALE GENOMIC DNA]</scope>
    <source>
        <strain evidence="8 9">YIM 123512</strain>
    </source>
</reference>
<dbReference type="AlphaFoldDB" id="A0A6L7F3D6"/>
<dbReference type="GO" id="GO:0003677">
    <property type="term" value="F:DNA binding"/>
    <property type="evidence" value="ECO:0007669"/>
    <property type="project" value="UniProtKB-KW"/>
</dbReference>
<keyword evidence="4" id="KW-0804">Transcription</keyword>
<dbReference type="NCBIfam" id="TIGR02937">
    <property type="entry name" value="sigma70-ECF"/>
    <property type="match status" value="1"/>
</dbReference>
<keyword evidence="3" id="KW-0238">DNA-binding</keyword>
<evidence type="ECO:0000256" key="4">
    <source>
        <dbReference type="ARBA" id="ARBA00023163"/>
    </source>
</evidence>
<dbReference type="GO" id="GO:0006352">
    <property type="term" value="P:DNA-templated transcription initiation"/>
    <property type="evidence" value="ECO:0007669"/>
    <property type="project" value="InterPro"/>
</dbReference>
<sequence>MNSTRTRSTTPTLTRAERSQRTDELLREAHDNPDDVRREQLLDEAVVINLGVAEAVANRYRNRGVPDEDLRQAAYEGLVKAVQRFDPTVRPDLLTYAVPTIRGEVQRWFRDQSWMVRPPRRLQERQWQVNRSIERLTQDLGRLPTGDEVSSDVGCTAAELAEAEAAYGCFAPASLDRSLTDEAGPTLGDALAADDDGGAQAAEARATLAPVVAHLSDRDRRILYLRFFEDQSQKDIGAELGVTQMQVSRLIQRILDDLRDEIGPVAVPA</sequence>
<dbReference type="InterPro" id="IPR007627">
    <property type="entry name" value="RNA_pol_sigma70_r2"/>
</dbReference>
<feature type="domain" description="RNA polymerase sigma-70 region 2" evidence="6">
    <location>
        <begin position="54"/>
        <end position="114"/>
    </location>
</feature>
<evidence type="ECO:0000313" key="9">
    <source>
        <dbReference type="Proteomes" id="UP000473325"/>
    </source>
</evidence>
<dbReference type="Gene3D" id="1.20.120.1810">
    <property type="match status" value="1"/>
</dbReference>
<dbReference type="RefSeq" id="WP_160879654.1">
    <property type="nucleotide sequence ID" value="NZ_WUEK01000014.1"/>
</dbReference>
<keyword evidence="9" id="KW-1185">Reference proteome</keyword>
<keyword evidence="2" id="KW-0731">Sigma factor</keyword>
<dbReference type="Pfam" id="PF04545">
    <property type="entry name" value="Sigma70_r4"/>
    <property type="match status" value="1"/>
</dbReference>
<accession>A0A6L7F3D6</accession>
<dbReference type="InterPro" id="IPR013324">
    <property type="entry name" value="RNA_pol_sigma_r3/r4-like"/>
</dbReference>
<dbReference type="PANTHER" id="PTHR30385:SF4">
    <property type="entry name" value="RNA POLYMERASE SIGMA-E FACTOR"/>
    <property type="match status" value="1"/>
</dbReference>
<keyword evidence="1" id="KW-0805">Transcription regulation</keyword>
<evidence type="ECO:0000256" key="2">
    <source>
        <dbReference type="ARBA" id="ARBA00023082"/>
    </source>
</evidence>
<dbReference type="CDD" id="cd06171">
    <property type="entry name" value="Sigma70_r4"/>
    <property type="match status" value="1"/>
</dbReference>
<dbReference type="SUPFAM" id="SSF88946">
    <property type="entry name" value="Sigma2 domain of RNA polymerase sigma factors"/>
    <property type="match status" value="1"/>
</dbReference>
<evidence type="ECO:0000259" key="7">
    <source>
        <dbReference type="Pfam" id="PF04545"/>
    </source>
</evidence>
<dbReference type="EMBL" id="WUEK01000014">
    <property type="protein sequence ID" value="MXG91731.1"/>
    <property type="molecule type" value="Genomic_DNA"/>
</dbReference>
<feature type="compositionally biased region" description="Low complexity" evidence="5">
    <location>
        <begin position="1"/>
        <end position="14"/>
    </location>
</feature>
<name>A0A6L7F3D6_9ACTN</name>